<keyword evidence="3" id="KW-1185">Reference proteome</keyword>
<sequence>MLNFIHLASLAATFTASIVGSVPTGSGGVDPSAFGPTPAPSVTTSTSSTVTTATSSTASSCGSGPAIVAITSGTPVTGYSLAGGGLVSSVYHYPTTFAQFISRIMDSSNCLNVFYFNLHDNGNSYIPTSWDAQRKLTLDWDGSSSVIQTRNHTQWGVQSWFLACEQQGYWTVYLQTGTDTPPGENCCLTQLGATD</sequence>
<dbReference type="Proteomes" id="UP000054248">
    <property type="component" value="Unassembled WGS sequence"/>
</dbReference>
<accession>A0A0C3Q9C9</accession>
<feature type="chain" id="PRO_5002168414" evidence="1">
    <location>
        <begin position="21"/>
        <end position="195"/>
    </location>
</feature>
<dbReference type="EMBL" id="KN823022">
    <property type="protein sequence ID" value="KIO26605.1"/>
    <property type="molecule type" value="Genomic_DNA"/>
</dbReference>
<dbReference type="HOGENOM" id="CLU_1397268_0_0_1"/>
<protein>
    <submittedName>
        <fullName evidence="2">Uncharacterized protein</fullName>
    </submittedName>
</protein>
<reference evidence="3" key="2">
    <citation type="submission" date="2015-01" db="EMBL/GenBank/DDBJ databases">
        <title>Evolutionary Origins and Diversification of the Mycorrhizal Mutualists.</title>
        <authorList>
            <consortium name="DOE Joint Genome Institute"/>
            <consortium name="Mycorrhizal Genomics Consortium"/>
            <person name="Kohler A."/>
            <person name="Kuo A."/>
            <person name="Nagy L.G."/>
            <person name="Floudas D."/>
            <person name="Copeland A."/>
            <person name="Barry K.W."/>
            <person name="Cichocki N."/>
            <person name="Veneault-Fourrey C."/>
            <person name="LaButti K."/>
            <person name="Lindquist E.A."/>
            <person name="Lipzen A."/>
            <person name="Lundell T."/>
            <person name="Morin E."/>
            <person name="Murat C."/>
            <person name="Riley R."/>
            <person name="Ohm R."/>
            <person name="Sun H."/>
            <person name="Tunlid A."/>
            <person name="Henrissat B."/>
            <person name="Grigoriev I.V."/>
            <person name="Hibbett D.S."/>
            <person name="Martin F."/>
        </authorList>
    </citation>
    <scope>NUCLEOTIDE SEQUENCE [LARGE SCALE GENOMIC DNA]</scope>
    <source>
        <strain evidence="3">MUT 4182</strain>
    </source>
</reference>
<evidence type="ECO:0000256" key="1">
    <source>
        <dbReference type="SAM" id="SignalP"/>
    </source>
</evidence>
<gene>
    <name evidence="2" type="ORF">M407DRAFT_234834</name>
</gene>
<name>A0A0C3Q9C9_9AGAM</name>
<evidence type="ECO:0000313" key="2">
    <source>
        <dbReference type="EMBL" id="KIO26605.1"/>
    </source>
</evidence>
<organism evidence="2 3">
    <name type="scientific">Tulasnella calospora MUT 4182</name>
    <dbReference type="NCBI Taxonomy" id="1051891"/>
    <lineage>
        <taxon>Eukaryota</taxon>
        <taxon>Fungi</taxon>
        <taxon>Dikarya</taxon>
        <taxon>Basidiomycota</taxon>
        <taxon>Agaricomycotina</taxon>
        <taxon>Agaricomycetes</taxon>
        <taxon>Cantharellales</taxon>
        <taxon>Tulasnellaceae</taxon>
        <taxon>Tulasnella</taxon>
    </lineage>
</organism>
<evidence type="ECO:0000313" key="3">
    <source>
        <dbReference type="Proteomes" id="UP000054248"/>
    </source>
</evidence>
<dbReference type="AlphaFoldDB" id="A0A0C3Q9C9"/>
<proteinExistence type="predicted"/>
<feature type="signal peptide" evidence="1">
    <location>
        <begin position="1"/>
        <end position="20"/>
    </location>
</feature>
<reference evidence="2 3" key="1">
    <citation type="submission" date="2014-04" db="EMBL/GenBank/DDBJ databases">
        <authorList>
            <consortium name="DOE Joint Genome Institute"/>
            <person name="Kuo A."/>
            <person name="Girlanda M."/>
            <person name="Perotto S."/>
            <person name="Kohler A."/>
            <person name="Nagy L.G."/>
            <person name="Floudas D."/>
            <person name="Copeland A."/>
            <person name="Barry K.W."/>
            <person name="Cichocki N."/>
            <person name="Veneault-Fourrey C."/>
            <person name="LaButti K."/>
            <person name="Lindquist E.A."/>
            <person name="Lipzen A."/>
            <person name="Lundell T."/>
            <person name="Morin E."/>
            <person name="Murat C."/>
            <person name="Sun H."/>
            <person name="Tunlid A."/>
            <person name="Henrissat B."/>
            <person name="Grigoriev I.V."/>
            <person name="Hibbett D.S."/>
            <person name="Martin F."/>
            <person name="Nordberg H.P."/>
            <person name="Cantor M.N."/>
            <person name="Hua S.X."/>
        </authorList>
    </citation>
    <scope>NUCLEOTIDE SEQUENCE [LARGE SCALE GENOMIC DNA]</scope>
    <source>
        <strain evidence="2 3">MUT 4182</strain>
    </source>
</reference>
<keyword evidence="1" id="KW-0732">Signal</keyword>